<organism evidence="1 2">
    <name type="scientific">Nocardioides endophyticus</name>
    <dbReference type="NCBI Taxonomy" id="1353775"/>
    <lineage>
        <taxon>Bacteria</taxon>
        <taxon>Bacillati</taxon>
        <taxon>Actinomycetota</taxon>
        <taxon>Actinomycetes</taxon>
        <taxon>Propionibacteriales</taxon>
        <taxon>Nocardioidaceae</taxon>
        <taxon>Nocardioides</taxon>
    </lineage>
</organism>
<evidence type="ECO:0000313" key="2">
    <source>
        <dbReference type="Proteomes" id="UP001499882"/>
    </source>
</evidence>
<dbReference type="EMBL" id="BAABKN010000005">
    <property type="protein sequence ID" value="GAA4726361.1"/>
    <property type="molecule type" value="Genomic_DNA"/>
</dbReference>
<protein>
    <submittedName>
        <fullName evidence="1">Uncharacterized protein</fullName>
    </submittedName>
</protein>
<dbReference type="Proteomes" id="UP001499882">
    <property type="component" value="Unassembled WGS sequence"/>
</dbReference>
<sequence length="393" mass="41127">MTRFETSIRSAEDKQRAVIETSNETARQAKVRLNSIGIEYLAAQQKIRDIKKDWEVLDEPDIATPADLAAAEADLTRAEIRIRAANSAANTTAKAVRSTDTRLAEIAAQALANAYADIPIHCTFADIGTARPARNELPLIVLTQIAEASATGDGALSGEVQLTYFRNDGIHKDLDLTAIGDAASRIDARIEAGAGGGSYGASQGASLNVWGHPALPVISNVSPADCRRLGAHLIRSVATQYADPGHSLHQGASGLLLQTPTQQTYGRMSVLNARCDGVESVDGAERTVTIEGVIVAGWAGSRGGPELADAFQDALNRTTGIAVDNLGRIASIEVVSISNSQLAMSDKEAGVCLRDATSDGSGGIRRFGTGDADAFHFKAVAVSEVGQPGEQAA</sequence>
<reference evidence="2" key="1">
    <citation type="journal article" date="2019" name="Int. J. Syst. Evol. Microbiol.">
        <title>The Global Catalogue of Microorganisms (GCM) 10K type strain sequencing project: providing services to taxonomists for standard genome sequencing and annotation.</title>
        <authorList>
            <consortium name="The Broad Institute Genomics Platform"/>
            <consortium name="The Broad Institute Genome Sequencing Center for Infectious Disease"/>
            <person name="Wu L."/>
            <person name="Ma J."/>
        </authorList>
    </citation>
    <scope>NUCLEOTIDE SEQUENCE [LARGE SCALE GENOMIC DNA]</scope>
    <source>
        <strain evidence="2">JCM 18532</strain>
    </source>
</reference>
<comment type="caution">
    <text evidence="1">The sequence shown here is derived from an EMBL/GenBank/DDBJ whole genome shotgun (WGS) entry which is preliminary data.</text>
</comment>
<name>A0ABP8YG37_9ACTN</name>
<gene>
    <name evidence="1" type="ORF">GCM10023350_06370</name>
</gene>
<dbReference type="RefSeq" id="WP_345525122.1">
    <property type="nucleotide sequence ID" value="NZ_BAABKN010000005.1"/>
</dbReference>
<keyword evidence="2" id="KW-1185">Reference proteome</keyword>
<evidence type="ECO:0000313" key="1">
    <source>
        <dbReference type="EMBL" id="GAA4726361.1"/>
    </source>
</evidence>
<accession>A0ABP8YG37</accession>
<proteinExistence type="predicted"/>